<comment type="caution">
    <text evidence="1">The sequence shown here is derived from an EMBL/GenBank/DDBJ whole genome shotgun (WGS) entry which is preliminary data.</text>
</comment>
<dbReference type="RefSeq" id="WP_111502559.1">
    <property type="nucleotide sequence ID" value="NZ_QKYN01000074.1"/>
</dbReference>
<accession>A0A2X0J913</accession>
<organism evidence="1 2">
    <name type="scientific">Streptacidiphilus pinicola</name>
    <dbReference type="NCBI Taxonomy" id="2219663"/>
    <lineage>
        <taxon>Bacteria</taxon>
        <taxon>Bacillati</taxon>
        <taxon>Actinomycetota</taxon>
        <taxon>Actinomycetes</taxon>
        <taxon>Kitasatosporales</taxon>
        <taxon>Streptomycetaceae</taxon>
        <taxon>Streptacidiphilus</taxon>
    </lineage>
</organism>
<protein>
    <submittedName>
        <fullName evidence="1">Uncharacterized protein</fullName>
    </submittedName>
</protein>
<evidence type="ECO:0000313" key="2">
    <source>
        <dbReference type="Proteomes" id="UP000248889"/>
    </source>
</evidence>
<proteinExistence type="predicted"/>
<keyword evidence="2" id="KW-1185">Reference proteome</keyword>
<sequence>MLLLHWLRDDTAPLDATLRDGSLAAAVRGALGHPHPVGEDGTRVRDRTLPRRIEIRDRNNQVLANVELAA</sequence>
<dbReference type="Proteomes" id="UP000248889">
    <property type="component" value="Unassembled WGS sequence"/>
</dbReference>
<reference evidence="1 2" key="1">
    <citation type="submission" date="2018-06" db="EMBL/GenBank/DDBJ databases">
        <title>Streptacidiphilus pinicola sp. nov., isolated from pine grove soil.</title>
        <authorList>
            <person name="Roh S.G."/>
            <person name="Park S."/>
            <person name="Kim M.-K."/>
            <person name="Yun B.-R."/>
            <person name="Park J."/>
            <person name="Kim M.J."/>
            <person name="Kim Y.S."/>
            <person name="Kim S.B."/>
        </authorList>
    </citation>
    <scope>NUCLEOTIDE SEQUENCE [LARGE SCALE GENOMIC DNA]</scope>
    <source>
        <strain evidence="1 2">MMS16-CNU450</strain>
    </source>
</reference>
<name>A0A2X0J913_9ACTN</name>
<evidence type="ECO:0000313" key="1">
    <source>
        <dbReference type="EMBL" id="RAG83968.1"/>
    </source>
</evidence>
<gene>
    <name evidence="1" type="ORF">DN069_19645</name>
</gene>
<dbReference type="EMBL" id="QKYN01000074">
    <property type="protein sequence ID" value="RAG83968.1"/>
    <property type="molecule type" value="Genomic_DNA"/>
</dbReference>
<dbReference type="OrthoDB" id="3854307at2"/>
<dbReference type="AlphaFoldDB" id="A0A2X0J913"/>